<dbReference type="PANTHER" id="PTHR46543:SF1">
    <property type="entry name" value="ZINC FINGER CCHC DOMAIN-CONTAINING PROTEIN 7"/>
    <property type="match status" value="1"/>
</dbReference>
<dbReference type="Proteomes" id="UP000193920">
    <property type="component" value="Unassembled WGS sequence"/>
</dbReference>
<dbReference type="Pfam" id="PF00098">
    <property type="entry name" value="zf-CCHC"/>
    <property type="match status" value="1"/>
</dbReference>
<evidence type="ECO:0000256" key="2">
    <source>
        <dbReference type="ARBA" id="ARBA00022723"/>
    </source>
</evidence>
<evidence type="ECO:0000313" key="11">
    <source>
        <dbReference type="Proteomes" id="UP000193920"/>
    </source>
</evidence>
<dbReference type="SMART" id="SM00343">
    <property type="entry name" value="ZnF_C2HC"/>
    <property type="match status" value="3"/>
</dbReference>
<keyword evidence="3" id="KW-0677">Repeat</keyword>
<gene>
    <name evidence="10" type="ORF">LY90DRAFT_667718</name>
</gene>
<sequence length="302" mass="34849">MEYYDEYDRDLMEYENELYKDPAEESEEESEIDSEIEDKLLSAIHYSSDLIGNNQKQSQLQSQSKLSSQNNLDTSNSSSINSISSTKNKDIIDNVDTLKNKPQKPSIINSENLIPASIYNEAKSKTISKSALSNIYNFDSDEENDNEDDDKDSKGTTRYFAPQAKKEVVCYFCRQTGHLSVDCDQKKTLCPICKENHDPLKCPYSNACLKCACIGHQSRDCPNLWQRQNCKFCYEVHNTVECPYLWRRYNVNIFASRQQSNTKINRYCYNCGLKGHFGDECGERRYNRVFKVSAQSITNIFN</sequence>
<reference evidence="10 11" key="1">
    <citation type="submission" date="2016-08" db="EMBL/GenBank/DDBJ databases">
        <title>A Parts List for Fungal Cellulosomes Revealed by Comparative Genomics.</title>
        <authorList>
            <consortium name="DOE Joint Genome Institute"/>
            <person name="Haitjema C.H."/>
            <person name="Gilmore S.P."/>
            <person name="Henske J.K."/>
            <person name="Solomon K.V."/>
            <person name="De Groot R."/>
            <person name="Kuo A."/>
            <person name="Mondo S.J."/>
            <person name="Salamov A.A."/>
            <person name="Labutti K."/>
            <person name="Zhao Z."/>
            <person name="Chiniquy J."/>
            <person name="Barry K."/>
            <person name="Brewer H.M."/>
            <person name="Purvine S.O."/>
            <person name="Wright A.T."/>
            <person name="Boxma B."/>
            <person name="Van Alen T."/>
            <person name="Hackstein J.H."/>
            <person name="Baker S.E."/>
            <person name="Grigoriev I.V."/>
            <person name="O'Malley M.A."/>
        </authorList>
    </citation>
    <scope>NUCLEOTIDE SEQUENCE [LARGE SCALE GENOMIC DNA]</scope>
    <source>
        <strain evidence="10 11">G1</strain>
    </source>
</reference>
<feature type="domain" description="CCHC-type" evidence="9">
    <location>
        <begin position="170"/>
        <end position="185"/>
    </location>
</feature>
<feature type="compositionally biased region" description="Basic and acidic residues" evidence="8">
    <location>
        <begin position="9"/>
        <end position="23"/>
    </location>
</feature>
<evidence type="ECO:0000256" key="5">
    <source>
        <dbReference type="ARBA" id="ARBA00022833"/>
    </source>
</evidence>
<dbReference type="GO" id="GO:0071039">
    <property type="term" value="P:nuclear polyadenylation-dependent CUT catabolic process"/>
    <property type="evidence" value="ECO:0007669"/>
    <property type="project" value="TreeGrafter"/>
</dbReference>
<evidence type="ECO:0000313" key="10">
    <source>
        <dbReference type="EMBL" id="ORY67871.1"/>
    </source>
</evidence>
<dbReference type="EMBL" id="MCOG01000048">
    <property type="protein sequence ID" value="ORY67871.1"/>
    <property type="molecule type" value="Genomic_DNA"/>
</dbReference>
<keyword evidence="4 7" id="KW-0863">Zinc-finger</keyword>
<dbReference type="InterPro" id="IPR036875">
    <property type="entry name" value="Znf_CCHC_sf"/>
</dbReference>
<comment type="caution">
    <text evidence="10">The sequence shown here is derived from an EMBL/GenBank/DDBJ whole genome shotgun (WGS) entry which is preliminary data.</text>
</comment>
<dbReference type="GO" id="GO:0071038">
    <property type="term" value="P:TRAMP-dependent tRNA surveillance pathway"/>
    <property type="evidence" value="ECO:0007669"/>
    <property type="project" value="TreeGrafter"/>
</dbReference>
<dbReference type="GO" id="GO:0071035">
    <property type="term" value="P:nuclear polyadenylation-dependent rRNA catabolic process"/>
    <property type="evidence" value="ECO:0007669"/>
    <property type="project" value="TreeGrafter"/>
</dbReference>
<dbReference type="SUPFAM" id="SSF57756">
    <property type="entry name" value="Retrovirus zinc finger-like domains"/>
    <property type="match status" value="1"/>
</dbReference>
<feature type="domain" description="CCHC-type" evidence="9">
    <location>
        <begin position="268"/>
        <end position="281"/>
    </location>
</feature>
<dbReference type="STRING" id="1754190.A0A1Y2E8I0"/>
<name>A0A1Y2E8I0_9FUNG</name>
<dbReference type="GO" id="GO:0003723">
    <property type="term" value="F:RNA binding"/>
    <property type="evidence" value="ECO:0007669"/>
    <property type="project" value="TreeGrafter"/>
</dbReference>
<dbReference type="InterPro" id="IPR051644">
    <property type="entry name" value="TRAMP_AT-DNA-binding"/>
</dbReference>
<feature type="compositionally biased region" description="Low complexity" evidence="8">
    <location>
        <begin position="53"/>
        <end position="84"/>
    </location>
</feature>
<feature type="region of interest" description="Disordered" evidence="8">
    <location>
        <begin position="138"/>
        <end position="157"/>
    </location>
</feature>
<keyword evidence="6" id="KW-0539">Nucleus</keyword>
<dbReference type="PANTHER" id="PTHR46543">
    <property type="entry name" value="ZINC FINGER CCHC DOMAIN-CONTAINING PROTEIN 7"/>
    <property type="match status" value="1"/>
</dbReference>
<keyword evidence="5" id="KW-0862">Zinc</keyword>
<dbReference type="Gene3D" id="4.10.60.10">
    <property type="entry name" value="Zinc finger, CCHC-type"/>
    <property type="match status" value="2"/>
</dbReference>
<organism evidence="10 11">
    <name type="scientific">Neocallimastix californiae</name>
    <dbReference type="NCBI Taxonomy" id="1754190"/>
    <lineage>
        <taxon>Eukaryota</taxon>
        <taxon>Fungi</taxon>
        <taxon>Fungi incertae sedis</taxon>
        <taxon>Chytridiomycota</taxon>
        <taxon>Chytridiomycota incertae sedis</taxon>
        <taxon>Neocallimastigomycetes</taxon>
        <taxon>Neocallimastigales</taxon>
        <taxon>Neocallimastigaceae</taxon>
        <taxon>Neocallimastix</taxon>
    </lineage>
</organism>
<feature type="region of interest" description="Disordered" evidence="8">
    <location>
        <begin position="1"/>
        <end position="34"/>
    </location>
</feature>
<dbReference type="AlphaFoldDB" id="A0A1Y2E8I0"/>
<keyword evidence="11" id="KW-1185">Reference proteome</keyword>
<proteinExistence type="predicted"/>
<comment type="subcellular location">
    <subcellularLocation>
        <location evidence="1">Nucleus</location>
    </subcellularLocation>
</comment>
<dbReference type="InterPro" id="IPR001878">
    <property type="entry name" value="Znf_CCHC"/>
</dbReference>
<dbReference type="GO" id="GO:0071037">
    <property type="term" value="P:nuclear polyadenylation-dependent snRNA catabolic process"/>
    <property type="evidence" value="ECO:0007669"/>
    <property type="project" value="TreeGrafter"/>
</dbReference>
<accession>A0A1Y2E8I0</accession>
<evidence type="ECO:0000259" key="9">
    <source>
        <dbReference type="PROSITE" id="PS50158"/>
    </source>
</evidence>
<keyword evidence="2" id="KW-0479">Metal-binding</keyword>
<dbReference type="GO" id="GO:0071036">
    <property type="term" value="P:nuclear polyadenylation-dependent snoRNA catabolic process"/>
    <property type="evidence" value="ECO:0007669"/>
    <property type="project" value="TreeGrafter"/>
</dbReference>
<dbReference type="GO" id="GO:0071031">
    <property type="term" value="P:nuclear mRNA surveillance of mRNA 3'-end processing"/>
    <property type="evidence" value="ECO:0007669"/>
    <property type="project" value="TreeGrafter"/>
</dbReference>
<protein>
    <recommendedName>
        <fullName evidence="9">CCHC-type domain-containing protein</fullName>
    </recommendedName>
</protein>
<feature type="domain" description="CCHC-type" evidence="9">
    <location>
        <begin position="208"/>
        <end position="223"/>
    </location>
</feature>
<evidence type="ECO:0000256" key="3">
    <source>
        <dbReference type="ARBA" id="ARBA00022737"/>
    </source>
</evidence>
<dbReference type="PROSITE" id="PS50158">
    <property type="entry name" value="ZF_CCHC"/>
    <property type="match status" value="3"/>
</dbReference>
<evidence type="ECO:0000256" key="7">
    <source>
        <dbReference type="PROSITE-ProRule" id="PRU00047"/>
    </source>
</evidence>
<evidence type="ECO:0000256" key="4">
    <source>
        <dbReference type="ARBA" id="ARBA00022771"/>
    </source>
</evidence>
<evidence type="ECO:0000256" key="1">
    <source>
        <dbReference type="ARBA" id="ARBA00004123"/>
    </source>
</evidence>
<dbReference type="GO" id="GO:0031499">
    <property type="term" value="C:TRAMP complex"/>
    <property type="evidence" value="ECO:0007669"/>
    <property type="project" value="TreeGrafter"/>
</dbReference>
<feature type="region of interest" description="Disordered" evidence="8">
    <location>
        <begin position="52"/>
        <end position="84"/>
    </location>
</feature>
<evidence type="ECO:0000256" key="8">
    <source>
        <dbReference type="SAM" id="MobiDB-lite"/>
    </source>
</evidence>
<feature type="compositionally biased region" description="Acidic residues" evidence="8">
    <location>
        <begin position="139"/>
        <end position="150"/>
    </location>
</feature>
<feature type="compositionally biased region" description="Acidic residues" evidence="8">
    <location>
        <begin position="24"/>
        <end position="34"/>
    </location>
</feature>
<dbReference type="OrthoDB" id="7608935at2759"/>
<evidence type="ECO:0000256" key="6">
    <source>
        <dbReference type="ARBA" id="ARBA00023242"/>
    </source>
</evidence>
<dbReference type="GO" id="GO:0008270">
    <property type="term" value="F:zinc ion binding"/>
    <property type="evidence" value="ECO:0007669"/>
    <property type="project" value="UniProtKB-KW"/>
</dbReference>